<comment type="caution">
    <text evidence="2">The sequence shown here is derived from an EMBL/GenBank/DDBJ whole genome shotgun (WGS) entry which is preliminary data.</text>
</comment>
<dbReference type="InterPro" id="IPR027574">
    <property type="entry name" value="Thiaminase_II"/>
</dbReference>
<dbReference type="InterPro" id="IPR016084">
    <property type="entry name" value="Haem_Oase-like_multi-hlx"/>
</dbReference>
<dbReference type="Proteomes" id="UP001596099">
    <property type="component" value="Unassembled WGS sequence"/>
</dbReference>
<dbReference type="PANTHER" id="PTHR43198:SF2">
    <property type="entry name" value="SI:CH1073-67J19.1-RELATED"/>
    <property type="match status" value="1"/>
</dbReference>
<keyword evidence="3" id="KW-1185">Reference proteome</keyword>
<name>A0ABD5RMH9_9EURY</name>
<proteinExistence type="predicted"/>
<dbReference type="RefSeq" id="WP_247414726.1">
    <property type="nucleotide sequence ID" value="NZ_JALLGW010000001.1"/>
</dbReference>
<sequence length="227" mass="25743">MAFSDHLLDVGAELWGAQKRHPFVTELADGTLDEAAFRTWLEQDYRYLLDYARTFALLGTKARDETTMAHCFGVATAVVSDEMDLHRSFAADYGLTGEDLAGVRKTPTCEAYTNYLLRTAYERPLAVGVAAVYPCGQGYLDVAERMAELADGTHRYTPFVEKYTSDPFRESVATMRDMVDRLAAEYPSLHDEMEAAFYRCAELEHAFWEMAYTEESWPHEGARWPDA</sequence>
<dbReference type="InterPro" id="IPR004305">
    <property type="entry name" value="Thiaminase-2/PQQC"/>
</dbReference>
<dbReference type="AlphaFoldDB" id="A0ABD5RMH9"/>
<dbReference type="Gene3D" id="1.20.910.10">
    <property type="entry name" value="Heme oxygenase-like"/>
    <property type="match status" value="1"/>
</dbReference>
<protein>
    <submittedName>
        <fullName evidence="2">Thiaminase II</fullName>
        <ecNumber evidence="2">3.5.99.2</ecNumber>
    </submittedName>
</protein>
<dbReference type="Pfam" id="PF03070">
    <property type="entry name" value="TENA_THI-4"/>
    <property type="match status" value="1"/>
</dbReference>
<accession>A0ABD5RMH9</accession>
<dbReference type="InterPro" id="IPR050967">
    <property type="entry name" value="Thiamine_Salvage_TenA"/>
</dbReference>
<dbReference type="NCBIfam" id="TIGR04306">
    <property type="entry name" value="salvage_TenA"/>
    <property type="match status" value="1"/>
</dbReference>
<dbReference type="GO" id="GO:0050334">
    <property type="term" value="F:thiaminase activity"/>
    <property type="evidence" value="ECO:0007669"/>
    <property type="project" value="UniProtKB-EC"/>
</dbReference>
<keyword evidence="2" id="KW-0378">Hydrolase</keyword>
<reference evidence="2 3" key="1">
    <citation type="journal article" date="2019" name="Int. J. Syst. Evol. Microbiol.">
        <title>The Global Catalogue of Microorganisms (GCM) 10K type strain sequencing project: providing services to taxonomists for standard genome sequencing and annotation.</title>
        <authorList>
            <consortium name="The Broad Institute Genomics Platform"/>
            <consortium name="The Broad Institute Genome Sequencing Center for Infectious Disease"/>
            <person name="Wu L."/>
            <person name="Ma J."/>
        </authorList>
    </citation>
    <scope>NUCLEOTIDE SEQUENCE [LARGE SCALE GENOMIC DNA]</scope>
    <source>
        <strain evidence="2 3">CGMCC 1.12543</strain>
    </source>
</reference>
<dbReference type="SUPFAM" id="SSF48613">
    <property type="entry name" value="Heme oxygenase-like"/>
    <property type="match status" value="1"/>
</dbReference>
<feature type="domain" description="Thiaminase-2/PQQC" evidence="1">
    <location>
        <begin position="14"/>
        <end position="213"/>
    </location>
</feature>
<dbReference type="PANTHER" id="PTHR43198">
    <property type="entry name" value="BIFUNCTIONAL TH2 PROTEIN"/>
    <property type="match status" value="1"/>
</dbReference>
<dbReference type="EMBL" id="JBHSQH010000001">
    <property type="protein sequence ID" value="MFC5971846.1"/>
    <property type="molecule type" value="Genomic_DNA"/>
</dbReference>
<evidence type="ECO:0000259" key="1">
    <source>
        <dbReference type="Pfam" id="PF03070"/>
    </source>
</evidence>
<gene>
    <name evidence="2" type="primary">tenA</name>
    <name evidence="2" type="ORF">ACFPYI_10930</name>
</gene>
<evidence type="ECO:0000313" key="2">
    <source>
        <dbReference type="EMBL" id="MFC5971846.1"/>
    </source>
</evidence>
<evidence type="ECO:0000313" key="3">
    <source>
        <dbReference type="Proteomes" id="UP001596099"/>
    </source>
</evidence>
<dbReference type="EC" id="3.5.99.2" evidence="2"/>
<organism evidence="2 3">
    <name type="scientific">Halomarina salina</name>
    <dbReference type="NCBI Taxonomy" id="1872699"/>
    <lineage>
        <taxon>Archaea</taxon>
        <taxon>Methanobacteriati</taxon>
        <taxon>Methanobacteriota</taxon>
        <taxon>Stenosarchaea group</taxon>
        <taxon>Halobacteria</taxon>
        <taxon>Halobacteriales</taxon>
        <taxon>Natronomonadaceae</taxon>
        <taxon>Halomarina</taxon>
    </lineage>
</organism>